<sequence>MIISRLRRIAPLVQRRYWHWNTWPPGVDLEPVKVPDEADKVKPGLDVPDFVNDGTAPLKVPGFGQPIDLELQGSWQSFWPITWRFRHGANDFSADRMTAREIAMLKFMDTVTDKKRWEQKVFDEHIVEKWRAEVGTFADELVSEKAFDWCMTELREKAKEFQRDGFVRTLESASTCAKSDSIISHQQMVELRTAVQPLLDVFDEKKDWHPKSDDQVLNLVHPSLFPLVYGKTRVLPTGVVGLQDCTRSTGKGVVTQTEHDIPERREGMGYKSELDNKTLWSTRFQWLPSEVKFVGGTGTDVNITSYINNLHPNHHQPLYKVIEAFISKSIPLWNSVLVKGYGCASLRVSTNTGLTDPPNEPEWFHDVYANTEVVGMHKQMISKVKEYLAMPEKPDADERFHYGPRHNLPQNEEDWTEDEAYQALQDKWFRVRKIVHPEPGDGPPHNYGEWLQGKTVDILSGPKRGEYVTKLEEEFRKQGLQVIVKLSSIELSPDKPDYPGGSWHLEGMLNEHIVATSIYYYDVDNVTESRIRFRTEAKLDERGLEYEQSDHDPLAVTFGTLTMWDEPAVQEVGSIKTQEGRLIAFPNTLQHKVDPFSLVDKTKSGHRRYLVLWLVDPHCRIASTANVPPQQSEWFEDGQGCDREGTMSLEEAKRYRLELMQERTTFVDTVEGNFDAYNLCEH</sequence>
<feature type="domain" description="DUF4246" evidence="1">
    <location>
        <begin position="144"/>
        <end position="637"/>
    </location>
</feature>
<protein>
    <submittedName>
        <fullName evidence="3">Uncharacterized protein</fullName>
    </submittedName>
</protein>
<evidence type="ECO:0000259" key="1">
    <source>
        <dbReference type="Pfam" id="PF14033"/>
    </source>
</evidence>
<proteinExistence type="predicted"/>
<dbReference type="Pfam" id="PF14033">
    <property type="entry name" value="DUF4246"/>
    <property type="match status" value="1"/>
</dbReference>
<dbReference type="InterPro" id="IPR025340">
    <property type="entry name" value="DUF4246"/>
</dbReference>
<accession>A0A6A5ZSX8</accession>
<dbReference type="PANTHER" id="PTHR33119:SF1">
    <property type="entry name" value="FE2OG DIOXYGENASE DOMAIN-CONTAINING PROTEIN"/>
    <property type="match status" value="1"/>
</dbReference>
<dbReference type="AlphaFoldDB" id="A0A6A5ZSX8"/>
<name>A0A6A5ZSX8_9PLEO</name>
<gene>
    <name evidence="3" type="ORF">BDV96DRAFT_563037</name>
</gene>
<evidence type="ECO:0000313" key="3">
    <source>
        <dbReference type="EMBL" id="KAF2122175.1"/>
    </source>
</evidence>
<dbReference type="PANTHER" id="PTHR33119">
    <property type="entry name" value="IFI3P"/>
    <property type="match status" value="1"/>
</dbReference>
<keyword evidence="4" id="KW-1185">Reference proteome</keyword>
<dbReference type="EMBL" id="ML977311">
    <property type="protein sequence ID" value="KAF2122175.1"/>
    <property type="molecule type" value="Genomic_DNA"/>
</dbReference>
<reference evidence="3" key="1">
    <citation type="journal article" date="2020" name="Stud. Mycol.">
        <title>101 Dothideomycetes genomes: a test case for predicting lifestyles and emergence of pathogens.</title>
        <authorList>
            <person name="Haridas S."/>
            <person name="Albert R."/>
            <person name="Binder M."/>
            <person name="Bloem J."/>
            <person name="Labutti K."/>
            <person name="Salamov A."/>
            <person name="Andreopoulos B."/>
            <person name="Baker S."/>
            <person name="Barry K."/>
            <person name="Bills G."/>
            <person name="Bluhm B."/>
            <person name="Cannon C."/>
            <person name="Castanera R."/>
            <person name="Culley D."/>
            <person name="Daum C."/>
            <person name="Ezra D."/>
            <person name="Gonzalez J."/>
            <person name="Henrissat B."/>
            <person name="Kuo A."/>
            <person name="Liang C."/>
            <person name="Lipzen A."/>
            <person name="Lutzoni F."/>
            <person name="Magnuson J."/>
            <person name="Mondo S."/>
            <person name="Nolan M."/>
            <person name="Ohm R."/>
            <person name="Pangilinan J."/>
            <person name="Park H.-J."/>
            <person name="Ramirez L."/>
            <person name="Alfaro M."/>
            <person name="Sun H."/>
            <person name="Tritt A."/>
            <person name="Yoshinaga Y."/>
            <person name="Zwiers L.-H."/>
            <person name="Turgeon B."/>
            <person name="Goodwin S."/>
            <person name="Spatafora J."/>
            <person name="Crous P."/>
            <person name="Grigoriev I."/>
        </authorList>
    </citation>
    <scope>NUCLEOTIDE SEQUENCE</scope>
    <source>
        <strain evidence="3">CBS 627.86</strain>
    </source>
</reference>
<feature type="domain" description="DUF4246" evidence="2">
    <location>
        <begin position="60"/>
        <end position="133"/>
    </location>
</feature>
<dbReference type="Proteomes" id="UP000799770">
    <property type="component" value="Unassembled WGS sequence"/>
</dbReference>
<organism evidence="3 4">
    <name type="scientific">Lophiotrema nucula</name>
    <dbReference type="NCBI Taxonomy" id="690887"/>
    <lineage>
        <taxon>Eukaryota</taxon>
        <taxon>Fungi</taxon>
        <taxon>Dikarya</taxon>
        <taxon>Ascomycota</taxon>
        <taxon>Pezizomycotina</taxon>
        <taxon>Dothideomycetes</taxon>
        <taxon>Pleosporomycetidae</taxon>
        <taxon>Pleosporales</taxon>
        <taxon>Lophiotremataceae</taxon>
        <taxon>Lophiotrema</taxon>
    </lineage>
</organism>
<dbReference type="OrthoDB" id="415532at2759"/>
<dbReference type="InterPro" id="IPR049207">
    <property type="entry name" value="DUF4246_N"/>
</dbReference>
<evidence type="ECO:0000259" key="2">
    <source>
        <dbReference type="Pfam" id="PF21666"/>
    </source>
</evidence>
<dbReference type="Pfam" id="PF21666">
    <property type="entry name" value="DUF4246_N"/>
    <property type="match status" value="1"/>
</dbReference>
<evidence type="ECO:0000313" key="4">
    <source>
        <dbReference type="Proteomes" id="UP000799770"/>
    </source>
</evidence>
<dbReference type="InterPro" id="IPR049192">
    <property type="entry name" value="DUF4246_C"/>
</dbReference>